<protein>
    <submittedName>
        <fullName evidence="1">OLC1v1008590C2</fullName>
    </submittedName>
</protein>
<dbReference type="AlphaFoldDB" id="A0AAV1DPD9"/>
<dbReference type="PANTHER" id="PTHR34808">
    <property type="entry name" value="EXPRESSED PROTEIN"/>
    <property type="match status" value="1"/>
</dbReference>
<evidence type="ECO:0000313" key="2">
    <source>
        <dbReference type="Proteomes" id="UP001161247"/>
    </source>
</evidence>
<dbReference type="EMBL" id="OX459123">
    <property type="protein sequence ID" value="CAI9108886.1"/>
    <property type="molecule type" value="Genomic_DNA"/>
</dbReference>
<dbReference type="PANTHER" id="PTHR34808:SF2">
    <property type="entry name" value="EXPRESSED PROTEIN"/>
    <property type="match status" value="1"/>
</dbReference>
<proteinExistence type="predicted"/>
<keyword evidence="2" id="KW-1185">Reference proteome</keyword>
<gene>
    <name evidence="1" type="ORF">OLC1_LOCUS16885</name>
</gene>
<sequence length="96" mass="10902">MMSGSVMPNLERKSSIENEPRTLNLSQIQIAREAALYVVSTRSMEEALRIFTAGLKPVINSARDSEEEEENKNMVYDFEGFENSESRIRDIVSAPF</sequence>
<name>A0AAV1DPD9_OLDCO</name>
<reference evidence="1" key="1">
    <citation type="submission" date="2023-03" db="EMBL/GenBank/DDBJ databases">
        <authorList>
            <person name="Julca I."/>
        </authorList>
    </citation>
    <scope>NUCLEOTIDE SEQUENCE</scope>
</reference>
<organism evidence="1 2">
    <name type="scientific">Oldenlandia corymbosa var. corymbosa</name>
    <dbReference type="NCBI Taxonomy" id="529605"/>
    <lineage>
        <taxon>Eukaryota</taxon>
        <taxon>Viridiplantae</taxon>
        <taxon>Streptophyta</taxon>
        <taxon>Embryophyta</taxon>
        <taxon>Tracheophyta</taxon>
        <taxon>Spermatophyta</taxon>
        <taxon>Magnoliopsida</taxon>
        <taxon>eudicotyledons</taxon>
        <taxon>Gunneridae</taxon>
        <taxon>Pentapetalae</taxon>
        <taxon>asterids</taxon>
        <taxon>lamiids</taxon>
        <taxon>Gentianales</taxon>
        <taxon>Rubiaceae</taxon>
        <taxon>Rubioideae</taxon>
        <taxon>Spermacoceae</taxon>
        <taxon>Hedyotis-Oldenlandia complex</taxon>
        <taxon>Oldenlandia</taxon>
    </lineage>
</organism>
<accession>A0AAV1DPD9</accession>
<dbReference type="Proteomes" id="UP001161247">
    <property type="component" value="Chromosome 6"/>
</dbReference>
<evidence type="ECO:0000313" key="1">
    <source>
        <dbReference type="EMBL" id="CAI9108886.1"/>
    </source>
</evidence>